<dbReference type="PhylomeDB" id="Q9U2K7"/>
<dbReference type="GO" id="GO:0042795">
    <property type="term" value="P:snRNA transcription by RNA polymerase II"/>
    <property type="evidence" value="ECO:0000318"/>
    <property type="project" value="GO_Central"/>
</dbReference>
<dbReference type="PIR" id="T26762">
    <property type="entry name" value="T26762"/>
</dbReference>
<dbReference type="OrthoDB" id="20127at2759"/>
<dbReference type="CTD" id="176734"/>
<keyword evidence="3" id="KW-1185">Reference proteome</keyword>
<feature type="region of interest" description="Disordered" evidence="1">
    <location>
        <begin position="299"/>
        <end position="337"/>
    </location>
</feature>
<evidence type="ECO:0000313" key="4">
    <source>
        <dbReference type="WormBase" id="Y39E4B.2"/>
    </source>
</evidence>
<dbReference type="DIP" id="DIP-26095N"/>
<dbReference type="AGR" id="WB:WBGene00012715"/>
<dbReference type="Proteomes" id="UP000001940">
    <property type="component" value="Chromosome III"/>
</dbReference>
<dbReference type="Pfam" id="PF09808">
    <property type="entry name" value="SNAPC1"/>
    <property type="match status" value="1"/>
</dbReference>
<dbReference type="Bgee" id="WBGene00012715">
    <property type="expression patterns" value="Expressed in germ line (C elegans) and 4 other cell types or tissues"/>
</dbReference>
<dbReference type="SMR" id="Q9U2K7"/>
<dbReference type="eggNOG" id="KOG4746">
    <property type="taxonomic scope" value="Eukaryota"/>
</dbReference>
<dbReference type="PANTHER" id="PTHR15131">
    <property type="entry name" value="SMALL NUCLEAR RNA ACTIVATING COMPLEX, POLYPEPTIDE 1"/>
    <property type="match status" value="1"/>
</dbReference>
<name>Q9U2K7_CAEEL</name>
<sequence length="445" mass="50799">MPKGGASCLTPVYAGIRDDLNSFLRAYLQFESVRFFDYKVMFENRGMVGLFTGRHNSAEIIEFNECLLVHCLPYMEECVCPGTPRSLKERLFGLYSLYTFYYIQQEKHVVKVRMDPDSSRNFRRFAQFLLTEKIYDAYALCQKLLEDKAIKQVAFISIHDPSHFKRFYTDDKVSGVSIRTNLNDPLVNVKALVEQFDALGVIHKEYSRLKMKLGITSWMKLKDPIEELKKIIKTSLQAVESSSGVDEIVHTDHSAQQLASRGMQRSSIKDQAHSAALKFSRTRRHRSVKPVIVPAETFEYAPDPKKKKEAQETMPVSGRNGRKRGRPKSVPKSKVSNPARILYEKLAEDMISEHLSTDLTEQEAFTDRPQSSLEPQKNELFNWDAAPQDAQISNQTTEPSCGEDIFIEDFGEFKSQDDVMFTAEDFNDSLIPPLADSDSDLEIDA</sequence>
<evidence type="ECO:0000313" key="2">
    <source>
        <dbReference type="EMBL" id="CAB54425.1"/>
    </source>
</evidence>
<feature type="compositionally biased region" description="Basic and acidic residues" evidence="1">
    <location>
        <begin position="302"/>
        <end position="311"/>
    </location>
</feature>
<dbReference type="GO" id="GO:0019185">
    <property type="term" value="C:snRNA-activating protein complex"/>
    <property type="evidence" value="ECO:0000318"/>
    <property type="project" value="GO_Central"/>
</dbReference>
<dbReference type="FunCoup" id="Q9U2K7">
    <property type="interactions" value="18"/>
</dbReference>
<dbReference type="PaxDb" id="6239-Y39E4B.2"/>
<dbReference type="PANTHER" id="PTHR15131:SF7">
    <property type="entry name" value="SNAPC (SMALL NUCLEAR RNA ACTIVATING COMPLEX) HOMOLOG-RELATED"/>
    <property type="match status" value="1"/>
</dbReference>
<evidence type="ECO:0000313" key="3">
    <source>
        <dbReference type="Proteomes" id="UP000001940"/>
    </source>
</evidence>
<organism evidence="2 3">
    <name type="scientific">Caenorhabditis elegans</name>
    <dbReference type="NCBI Taxonomy" id="6239"/>
    <lineage>
        <taxon>Eukaryota</taxon>
        <taxon>Metazoa</taxon>
        <taxon>Ecdysozoa</taxon>
        <taxon>Nematoda</taxon>
        <taxon>Chromadorea</taxon>
        <taxon>Rhabditida</taxon>
        <taxon>Rhabditina</taxon>
        <taxon>Rhabditomorpha</taxon>
        <taxon>Rhabditoidea</taxon>
        <taxon>Rhabditidae</taxon>
        <taxon>Peloderinae</taxon>
        <taxon>Caenorhabditis</taxon>
    </lineage>
</organism>
<evidence type="ECO:0000256" key="1">
    <source>
        <dbReference type="SAM" id="MobiDB-lite"/>
    </source>
</evidence>
<dbReference type="InterPro" id="IPR019188">
    <property type="entry name" value="SNAPC1"/>
</dbReference>
<dbReference type="GeneID" id="176734"/>
<dbReference type="RefSeq" id="NP_499719.1">
    <property type="nucleotide sequence ID" value="NM_067318.5"/>
</dbReference>
<gene>
    <name evidence="2 4" type="primary">snpc-1.2</name>
    <name evidence="2" type="ORF">CELE_Y39E4B.2</name>
    <name evidence="4" type="ORF">Y39E4B.2</name>
</gene>
<dbReference type="GO" id="GO:0042796">
    <property type="term" value="P:snRNA transcription by RNA polymerase III"/>
    <property type="evidence" value="ECO:0000318"/>
    <property type="project" value="GO_Central"/>
</dbReference>
<dbReference type="UCSC" id="Y39E4B.2">
    <property type="organism name" value="c. elegans"/>
</dbReference>
<dbReference type="GO" id="GO:0043565">
    <property type="term" value="F:sequence-specific DNA binding"/>
    <property type="evidence" value="ECO:0000318"/>
    <property type="project" value="GO_Central"/>
</dbReference>
<proteinExistence type="predicted"/>
<dbReference type="OMA" id="KTMAHVQ"/>
<protein>
    <submittedName>
        <fullName evidence="2">SNAPc (Small Nuclear RNA Activating Complex) homolog</fullName>
    </submittedName>
</protein>
<feature type="compositionally biased region" description="Polar residues" evidence="1">
    <location>
        <begin position="254"/>
        <end position="266"/>
    </location>
</feature>
<dbReference type="HOGENOM" id="CLU_615743_0_0_1"/>
<dbReference type="InParanoid" id="Q9U2K7"/>
<dbReference type="AlphaFoldDB" id="Q9U2K7"/>
<accession>Q9U2K7</accession>
<feature type="region of interest" description="Disordered" evidence="1">
    <location>
        <begin position="253"/>
        <end position="277"/>
    </location>
</feature>
<reference evidence="2 3" key="1">
    <citation type="journal article" date="1998" name="Science">
        <title>Genome sequence of the nematode C. elegans: a platform for investigating biology.</title>
        <authorList>
            <consortium name="The C. elegans sequencing consortium"/>
            <person name="Sulson J.E."/>
            <person name="Waterston R."/>
        </authorList>
    </citation>
    <scope>NUCLEOTIDE SEQUENCE [LARGE SCALE GENOMIC DNA]</scope>
    <source>
        <strain evidence="2 3">Bristol N2</strain>
    </source>
</reference>
<feature type="compositionally biased region" description="Basic residues" evidence="1">
    <location>
        <begin position="320"/>
        <end position="331"/>
    </location>
</feature>
<dbReference type="STRING" id="6239.Y39E4B.2.1"/>
<dbReference type="EMBL" id="BX284603">
    <property type="protein sequence ID" value="CAB54425.1"/>
    <property type="molecule type" value="Genomic_DNA"/>
</dbReference>
<dbReference type="KEGG" id="cel:CELE_Y39E4B.2"/>
<dbReference type="IntAct" id="Q9U2K7">
    <property type="interactions" value="6"/>
</dbReference>
<dbReference type="WormBase" id="Y39E4B.2">
    <property type="protein sequence ID" value="CE21714"/>
    <property type="gene ID" value="WBGene00012715"/>
    <property type="gene designation" value="snpc-1.2"/>
</dbReference>